<dbReference type="PIRSF" id="PIRSF036492">
    <property type="entry name" value="ALDH"/>
    <property type="match status" value="1"/>
</dbReference>
<dbReference type="OrthoDB" id="440325at2759"/>
<sequence length="540" mass="60068">MATVDSPKPAIPAFEHTALDDIPAKVDLLRNTFRTGRTKDIQFRLVQLRKLYWGIVNNTPLMEEALMKDLRKCKFESTLSEIDWVKRECLDMINNIENWAKDEPVVNVPLEFKIMGHRIRNEPLGVVLTIGSYNYPFQLNLTPMIGAIAAGNCVVLKASEASPYSAMVLKKLLDECLDPECYTYINGAIPETQLLLEQKFDKIAFTGGKAIGKIVAQKAAETLTPVLLELGGQNPAFVTKNANLKMAARRLLWQKVLNAGQVCVSHNYILVERSVLSKFLGELNGQLRVFMPKGAKKSPDFARVVNKRHFERIKKMLDSSKGKIVLGGSLDESDFFIEPTAVLVDDVKDSMMAEESFGPVFSVMAFDTLDQAIDIANTVDPTPLALFTFGTDAENKKVLDSVTSGGATMNDSFFHNQIPQAPMGGVGQSGMGSYHGYYSFKTFSHQRTIAKPPYWADSLIRVRYMPYSWPHLKRLHVMNSAKPNFDRNGVQMKSVKYFVGMVFSLGGKSAKKALLRWIVLAMLAAVLGAKNGLLNQLLAK</sequence>
<feature type="active site" evidence="5">
    <location>
        <position position="229"/>
    </location>
</feature>
<evidence type="ECO:0000256" key="4">
    <source>
        <dbReference type="PIRNR" id="PIRNR036492"/>
    </source>
</evidence>
<evidence type="ECO:0000259" key="7">
    <source>
        <dbReference type="Pfam" id="PF00171"/>
    </source>
</evidence>
<dbReference type="InterPro" id="IPR016162">
    <property type="entry name" value="Ald_DH_N"/>
</dbReference>
<evidence type="ECO:0000313" key="8">
    <source>
        <dbReference type="EMBL" id="KAH7148754.1"/>
    </source>
</evidence>
<keyword evidence="6" id="KW-0472">Membrane</keyword>
<dbReference type="GO" id="GO:0006081">
    <property type="term" value="P:aldehyde metabolic process"/>
    <property type="evidence" value="ECO:0007669"/>
    <property type="project" value="InterPro"/>
</dbReference>
<gene>
    <name evidence="8" type="ORF">EDB81DRAFT_473696</name>
</gene>
<reference evidence="8" key="1">
    <citation type="journal article" date="2021" name="Nat. Commun.">
        <title>Genetic determinants of endophytism in the Arabidopsis root mycobiome.</title>
        <authorList>
            <person name="Mesny F."/>
            <person name="Miyauchi S."/>
            <person name="Thiergart T."/>
            <person name="Pickel B."/>
            <person name="Atanasova L."/>
            <person name="Karlsson M."/>
            <person name="Huettel B."/>
            <person name="Barry K.W."/>
            <person name="Haridas S."/>
            <person name="Chen C."/>
            <person name="Bauer D."/>
            <person name="Andreopoulos W."/>
            <person name="Pangilinan J."/>
            <person name="LaButti K."/>
            <person name="Riley R."/>
            <person name="Lipzen A."/>
            <person name="Clum A."/>
            <person name="Drula E."/>
            <person name="Henrissat B."/>
            <person name="Kohler A."/>
            <person name="Grigoriev I.V."/>
            <person name="Martin F.M."/>
            <person name="Hacquard S."/>
        </authorList>
    </citation>
    <scope>NUCLEOTIDE SEQUENCE</scope>
    <source>
        <strain evidence="8">MPI-CAGE-AT-0147</strain>
    </source>
</reference>
<protein>
    <recommendedName>
        <fullName evidence="4">Aldehyde dehydrogenase</fullName>
    </recommendedName>
</protein>
<evidence type="ECO:0000256" key="6">
    <source>
        <dbReference type="SAM" id="Phobius"/>
    </source>
</evidence>
<dbReference type="InterPro" id="IPR016161">
    <property type="entry name" value="Ald_DH/histidinol_DH"/>
</dbReference>
<dbReference type="GO" id="GO:0005737">
    <property type="term" value="C:cytoplasm"/>
    <property type="evidence" value="ECO:0007669"/>
    <property type="project" value="TreeGrafter"/>
</dbReference>
<dbReference type="AlphaFoldDB" id="A0A9P9EYV9"/>
<dbReference type="PANTHER" id="PTHR43570">
    <property type="entry name" value="ALDEHYDE DEHYDROGENASE"/>
    <property type="match status" value="1"/>
</dbReference>
<dbReference type="InterPro" id="IPR016163">
    <property type="entry name" value="Ald_DH_C"/>
</dbReference>
<keyword evidence="6" id="KW-0812">Transmembrane</keyword>
<dbReference type="Gene3D" id="3.40.309.10">
    <property type="entry name" value="Aldehyde Dehydrogenase, Chain A, domain 2"/>
    <property type="match status" value="1"/>
</dbReference>
<evidence type="ECO:0000256" key="2">
    <source>
        <dbReference type="ARBA" id="ARBA00022746"/>
    </source>
</evidence>
<dbReference type="SUPFAM" id="SSF53720">
    <property type="entry name" value="ALDH-like"/>
    <property type="match status" value="1"/>
</dbReference>
<dbReference type="Pfam" id="PF00171">
    <property type="entry name" value="Aldedh"/>
    <property type="match status" value="1"/>
</dbReference>
<dbReference type="EMBL" id="JAGMUV010000007">
    <property type="protein sequence ID" value="KAH7148754.1"/>
    <property type="molecule type" value="Genomic_DNA"/>
</dbReference>
<comment type="similarity">
    <text evidence="1 4">Belongs to the aldehyde dehydrogenase family.</text>
</comment>
<name>A0A9P9EYV9_9HYPO</name>
<keyword evidence="9" id="KW-1185">Reference proteome</keyword>
<evidence type="ECO:0000256" key="1">
    <source>
        <dbReference type="ARBA" id="ARBA00009986"/>
    </source>
</evidence>
<evidence type="ECO:0000256" key="3">
    <source>
        <dbReference type="ARBA" id="ARBA00023002"/>
    </source>
</evidence>
<feature type="domain" description="Aldehyde dehydrogenase" evidence="7">
    <location>
        <begin position="30"/>
        <end position="449"/>
    </location>
</feature>
<dbReference type="GO" id="GO:0004029">
    <property type="term" value="F:aldehyde dehydrogenase (NAD+) activity"/>
    <property type="evidence" value="ECO:0007669"/>
    <property type="project" value="TreeGrafter"/>
</dbReference>
<dbReference type="CDD" id="cd07135">
    <property type="entry name" value="ALDH_F14-YMR110C"/>
    <property type="match status" value="1"/>
</dbReference>
<keyword evidence="6" id="KW-1133">Transmembrane helix</keyword>
<dbReference type="GO" id="GO:0016117">
    <property type="term" value="P:carotenoid biosynthetic process"/>
    <property type="evidence" value="ECO:0007669"/>
    <property type="project" value="UniProtKB-KW"/>
</dbReference>
<dbReference type="Proteomes" id="UP000738349">
    <property type="component" value="Unassembled WGS sequence"/>
</dbReference>
<dbReference type="Gene3D" id="3.40.605.10">
    <property type="entry name" value="Aldehyde Dehydrogenase, Chain A, domain 1"/>
    <property type="match status" value="1"/>
</dbReference>
<dbReference type="InterPro" id="IPR012394">
    <property type="entry name" value="Aldehyde_DH_NAD(P)"/>
</dbReference>
<dbReference type="FunFam" id="3.40.605.10:FF:000004">
    <property type="entry name" value="Aldehyde dehydrogenase"/>
    <property type="match status" value="1"/>
</dbReference>
<dbReference type="PANTHER" id="PTHR43570:SF11">
    <property type="entry name" value="ALDEHYDE DEHYDROGENASE"/>
    <property type="match status" value="1"/>
</dbReference>
<comment type="caution">
    <text evidence="8">The sequence shown here is derived from an EMBL/GenBank/DDBJ whole genome shotgun (WGS) entry which is preliminary data.</text>
</comment>
<dbReference type="InterPro" id="IPR015590">
    <property type="entry name" value="Aldehyde_DH_dom"/>
</dbReference>
<organism evidence="8 9">
    <name type="scientific">Dactylonectria macrodidyma</name>
    <dbReference type="NCBI Taxonomy" id="307937"/>
    <lineage>
        <taxon>Eukaryota</taxon>
        <taxon>Fungi</taxon>
        <taxon>Dikarya</taxon>
        <taxon>Ascomycota</taxon>
        <taxon>Pezizomycotina</taxon>
        <taxon>Sordariomycetes</taxon>
        <taxon>Hypocreomycetidae</taxon>
        <taxon>Hypocreales</taxon>
        <taxon>Nectriaceae</taxon>
        <taxon>Dactylonectria</taxon>
    </lineage>
</organism>
<feature type="active site" evidence="5">
    <location>
        <position position="263"/>
    </location>
</feature>
<feature type="transmembrane region" description="Helical" evidence="6">
    <location>
        <begin position="514"/>
        <end position="534"/>
    </location>
</feature>
<evidence type="ECO:0000313" key="9">
    <source>
        <dbReference type="Proteomes" id="UP000738349"/>
    </source>
</evidence>
<accession>A0A9P9EYV9</accession>
<keyword evidence="2" id="KW-0125">Carotenoid biosynthesis</keyword>
<keyword evidence="3 4" id="KW-0560">Oxidoreductase</keyword>
<proteinExistence type="inferred from homology"/>
<evidence type="ECO:0000256" key="5">
    <source>
        <dbReference type="PIRSR" id="PIRSR036492-1"/>
    </source>
</evidence>